<sequence>MVPKPFPYPLNIGIDLCSVQRIAGLLSHRRPREQFITRNFTRLEWPLIWKSFQRASDSPNSYNAWINPKIASLSRLEQIAKADERPLAEELSIWSLPEWSKPRKSYNEDVLEESSPIGNLVRHVAGRWAAKEAVIKAHPRRQPFMSEISIITPQLCPYLFSIEDAQSRRTKALIDPPSDSILMSERVARMRGLKGFGPQSKMLLGGAVIQKDGQYFYKRRSKIKESERQMAEVSISHDGAYAVAVCMAPSEQVSEARERTIIDDGEGTPMHEPNWGDEGWFARDAVDYEESKHSADYRMAVEDALKRAQDDIMSND</sequence>
<dbReference type="AlphaFoldDB" id="A0AA43TY96"/>
<reference evidence="1" key="1">
    <citation type="journal article" date="2023" name="Genome Biol. Evol.">
        <title>First Whole Genome Sequence and Flow Cytometry Genome Size Data for the Lichen-Forming Fungus Ramalina farinacea (Ascomycota).</title>
        <authorList>
            <person name="Llewellyn T."/>
            <person name="Mian S."/>
            <person name="Hill R."/>
            <person name="Leitch I.J."/>
            <person name="Gaya E."/>
        </authorList>
    </citation>
    <scope>NUCLEOTIDE SEQUENCE</scope>
    <source>
        <strain evidence="1">LIQ254RAFAR</strain>
    </source>
</reference>
<dbReference type="GO" id="GO:0000287">
    <property type="term" value="F:magnesium ion binding"/>
    <property type="evidence" value="ECO:0007669"/>
    <property type="project" value="InterPro"/>
</dbReference>
<proteinExistence type="predicted"/>
<gene>
    <name evidence="1" type="ORF">OHK93_008143</name>
</gene>
<name>A0AA43TY96_9LECA</name>
<accession>A0AA43TY96</accession>
<comment type="caution">
    <text evidence="1">The sequence shown here is derived from an EMBL/GenBank/DDBJ whole genome shotgun (WGS) entry which is preliminary data.</text>
</comment>
<evidence type="ECO:0000313" key="2">
    <source>
        <dbReference type="Proteomes" id="UP001161017"/>
    </source>
</evidence>
<dbReference type="Gene3D" id="3.90.470.20">
    <property type="entry name" value="4'-phosphopantetheinyl transferase domain"/>
    <property type="match status" value="1"/>
</dbReference>
<keyword evidence="2" id="KW-1185">Reference proteome</keyword>
<dbReference type="GO" id="GO:0008897">
    <property type="term" value="F:holo-[acyl-carrier-protein] synthase activity"/>
    <property type="evidence" value="ECO:0007669"/>
    <property type="project" value="InterPro"/>
</dbReference>
<evidence type="ECO:0008006" key="3">
    <source>
        <dbReference type="Google" id="ProtNLM"/>
    </source>
</evidence>
<dbReference type="EMBL" id="JAPUFD010000008">
    <property type="protein sequence ID" value="MDI1488867.1"/>
    <property type="molecule type" value="Genomic_DNA"/>
</dbReference>
<dbReference type="Proteomes" id="UP001161017">
    <property type="component" value="Unassembled WGS sequence"/>
</dbReference>
<evidence type="ECO:0000313" key="1">
    <source>
        <dbReference type="EMBL" id="MDI1488867.1"/>
    </source>
</evidence>
<dbReference type="InterPro" id="IPR037143">
    <property type="entry name" value="4-PPantetheinyl_Trfase_dom_sf"/>
</dbReference>
<protein>
    <recommendedName>
        <fullName evidence="3">4'-phosphopantetheinyl transferase domain-containing protein</fullName>
    </recommendedName>
</protein>
<organism evidence="1 2">
    <name type="scientific">Ramalina farinacea</name>
    <dbReference type="NCBI Taxonomy" id="258253"/>
    <lineage>
        <taxon>Eukaryota</taxon>
        <taxon>Fungi</taxon>
        <taxon>Dikarya</taxon>
        <taxon>Ascomycota</taxon>
        <taxon>Pezizomycotina</taxon>
        <taxon>Lecanoromycetes</taxon>
        <taxon>OSLEUM clade</taxon>
        <taxon>Lecanoromycetidae</taxon>
        <taxon>Lecanorales</taxon>
        <taxon>Lecanorineae</taxon>
        <taxon>Ramalinaceae</taxon>
        <taxon>Ramalina</taxon>
    </lineage>
</organism>